<reference evidence="3" key="1">
    <citation type="journal article" date="2019" name="Int. J. Syst. Evol. Microbiol.">
        <title>The Global Catalogue of Microorganisms (GCM) 10K type strain sequencing project: providing services to taxonomists for standard genome sequencing and annotation.</title>
        <authorList>
            <consortium name="The Broad Institute Genomics Platform"/>
            <consortium name="The Broad Institute Genome Sequencing Center for Infectious Disease"/>
            <person name="Wu L."/>
            <person name="Ma J."/>
        </authorList>
    </citation>
    <scope>NUCLEOTIDE SEQUENCE [LARGE SCALE GENOMIC DNA]</scope>
    <source>
        <strain evidence="3">JCM 17106</strain>
    </source>
</reference>
<sequence length="136" mass="15728">MKNETPYIGIGWSFPPAFNKFTSQVEMTTEDDDIEGSLEIILTTKLGERLLRPLFGCDLSTKVFETMNATQVNLIKNMIEECILLYEPRIDTEDIKINTNNAFEGIFYIHIDYTVRTTNSRRNIVFPFYLNEGTDL</sequence>
<feature type="domain" description="IraD/Gp25-like" evidence="1">
    <location>
        <begin position="30"/>
        <end position="119"/>
    </location>
</feature>
<accession>A0ABP6ULP4</accession>
<keyword evidence="3" id="KW-1185">Reference proteome</keyword>
<protein>
    <submittedName>
        <fullName evidence="2">GPW/gp25 family protein</fullName>
    </submittedName>
</protein>
<evidence type="ECO:0000259" key="1">
    <source>
        <dbReference type="Pfam" id="PF04965"/>
    </source>
</evidence>
<dbReference type="EMBL" id="BAABCW010000011">
    <property type="protein sequence ID" value="GAA3511924.1"/>
    <property type="molecule type" value="Genomic_DNA"/>
</dbReference>
<dbReference type="Pfam" id="PF04965">
    <property type="entry name" value="GPW_gp25"/>
    <property type="match status" value="1"/>
</dbReference>
<gene>
    <name evidence="2" type="ORF">GCM10022393_27040</name>
</gene>
<proteinExistence type="predicted"/>
<evidence type="ECO:0000313" key="3">
    <source>
        <dbReference type="Proteomes" id="UP001500459"/>
    </source>
</evidence>
<dbReference type="RefSeq" id="WP_344928263.1">
    <property type="nucleotide sequence ID" value="NZ_BAABCW010000011.1"/>
</dbReference>
<comment type="caution">
    <text evidence="2">The sequence shown here is derived from an EMBL/GenBank/DDBJ whole genome shotgun (WGS) entry which is preliminary data.</text>
</comment>
<dbReference type="SUPFAM" id="SSF160719">
    <property type="entry name" value="gpW/gp25-like"/>
    <property type="match status" value="1"/>
</dbReference>
<evidence type="ECO:0000313" key="2">
    <source>
        <dbReference type="EMBL" id="GAA3511924.1"/>
    </source>
</evidence>
<organism evidence="2 3">
    <name type="scientific">Aquimarina addita</name>
    <dbReference type="NCBI Taxonomy" id="870485"/>
    <lineage>
        <taxon>Bacteria</taxon>
        <taxon>Pseudomonadati</taxon>
        <taxon>Bacteroidota</taxon>
        <taxon>Flavobacteriia</taxon>
        <taxon>Flavobacteriales</taxon>
        <taxon>Flavobacteriaceae</taxon>
        <taxon>Aquimarina</taxon>
    </lineage>
</organism>
<name>A0ABP6ULP4_9FLAO</name>
<dbReference type="InterPro" id="IPR007048">
    <property type="entry name" value="IraD/Gp25-like"/>
</dbReference>
<dbReference type="Gene3D" id="3.10.450.40">
    <property type="match status" value="1"/>
</dbReference>
<dbReference type="Proteomes" id="UP001500459">
    <property type="component" value="Unassembled WGS sequence"/>
</dbReference>